<gene>
    <name evidence="1" type="primary">R814</name>
    <name evidence="2" type="ORF">MIMI_R814</name>
</gene>
<accession>A0A0G2Y754</accession>
<keyword evidence="5" id="KW-1185">Reference proteome</keyword>
<dbReference type="Proteomes" id="UP000240552">
    <property type="component" value="Segment"/>
</dbReference>
<dbReference type="EMBL" id="JN036606">
    <property type="protein sequence ID" value="AEJ35062.1"/>
    <property type="molecule type" value="Genomic_DNA"/>
</dbReference>
<reference evidence="2 6" key="1">
    <citation type="journal article" date="2011" name="Proc. Natl. Acad. Sci. U.S.A.">
        <title>Mimivirus shows dramatic genome reduction after intraamoebal culture.</title>
        <authorList>
            <person name="Boyer M."/>
            <person name="Azza S."/>
            <person name="Barrassi L."/>
            <person name="Klose T."/>
            <person name="Campocasso A."/>
            <person name="Pagnier I."/>
            <person name="Fournous G."/>
            <person name="Borg A."/>
            <person name="Robert C."/>
            <person name="Zhang X."/>
            <person name="Desnues C."/>
            <person name="Henrissat B."/>
            <person name="Rossmann M.G."/>
            <person name="La Scola B."/>
            <person name="Raoult D."/>
        </authorList>
    </citation>
    <scope>NUCLEOTIDE SEQUENCE [LARGE SCALE GENOMIC DNA]</scope>
    <source>
        <strain evidence="2">M4</strain>
    </source>
</reference>
<evidence type="ECO:0000313" key="7">
    <source>
        <dbReference type="Proteomes" id="UP000241474"/>
    </source>
</evidence>
<dbReference type="KEGG" id="vg:9925477"/>
<dbReference type="SMR" id="A0A0G2Y754"/>
<dbReference type="RefSeq" id="YP_003987346.1">
    <property type="nucleotide sequence ID" value="NC_014649.1"/>
</dbReference>
<evidence type="ECO:0000313" key="5">
    <source>
        <dbReference type="Proteomes" id="UP000201519"/>
    </source>
</evidence>
<dbReference type="EMBL" id="KM982403">
    <property type="protein sequence ID" value="AKI81491.1"/>
    <property type="molecule type" value="Genomic_DNA"/>
</dbReference>
<dbReference type="GeneID" id="9925477"/>
<reference evidence="7 8" key="3">
    <citation type="submission" date="2014-10" db="EMBL/GenBank/DDBJ databases">
        <title>Pan-genome analysis of Brazilian lineage A amoebal mimiviruses.</title>
        <authorList>
            <person name="Assis F.L."/>
            <person name="Abrahao J.S."/>
            <person name="Kroon E.G."/>
            <person name="Dornas F.P."/>
            <person name="Andrade K.R."/>
            <person name="Borato P.V.M."/>
            <person name="Pilotto M.R."/>
            <person name="Benamar S."/>
            <person name="LaScola B."/>
            <person name="Colson P."/>
        </authorList>
    </citation>
    <scope>NUCLEOTIDE SEQUENCE [LARGE SCALE GENOMIC DNA]</scope>
    <source>
        <strain evidence="4 8">Amazonia</strain>
        <strain evidence="3 7">Oyster</strain>
    </source>
</reference>
<dbReference type="Proteomes" id="UP000201519">
    <property type="component" value="Segment"/>
</dbReference>
<accession>E3VXV5</accession>
<reference evidence="1 5" key="2">
    <citation type="journal article" date="2011" name="Virol. J.">
        <title>Breaking the 1000-gene barrier for Mimivirus using ultra-deep genome and transcriptome sequencing.</title>
        <authorList>
            <person name="Legendre M."/>
            <person name="Santini S."/>
            <person name="Rico A."/>
            <person name="Abergel C."/>
            <person name="Claverie J.M."/>
        </authorList>
    </citation>
    <scope>NUCLEOTIDE SEQUENCE [LARGE SCALE GENOMIC DNA]</scope>
</reference>
<evidence type="ECO:0000313" key="4">
    <source>
        <dbReference type="EMBL" id="AKI81491.1"/>
    </source>
</evidence>
<organismHost>
    <name type="scientific">Acanthamoeba polyphaga</name>
    <name type="common">Amoeba</name>
    <dbReference type="NCBI Taxonomy" id="5757"/>
</organismHost>
<protein>
    <submittedName>
        <fullName evidence="2">Uncharacterized protein R814</fullName>
    </submittedName>
</protein>
<evidence type="ECO:0000313" key="6">
    <source>
        <dbReference type="Proteomes" id="UP000240552"/>
    </source>
</evidence>
<sequence length="305" mass="36074">MRQFKRAYAKSLADNSNDTNSNGVTPLQYAIKTHNDYKIRKILKKYKTWKNIMEDLQYPLDIPEFDDPTKYFTEIASNSETETFKMILELDPEITDDNIKHFMINCRGNNCMEKFDMLHKHPSVKDKIGLFNSRNNVGSYIIFHARFDIDKIKNFEKRFGKIKIDNEMINVLTGPGYYWGGGSCQKNFEIIQDLENNFEVDYSRLNIGECECSNVLDFIINRRDISEIIDQDNSRNPTDRIIFKKKYDLLWEEKHRYTGSKKRIKEREKCIDILLDKGFADAKTSSVIRYYNNLHNGYQYGPYMD</sequence>
<dbReference type="EMBL" id="KM982401">
    <property type="protein sequence ID" value="AKI79602.1"/>
    <property type="molecule type" value="Genomic_DNA"/>
</dbReference>
<name>A0A0G2Y754_MIMIV</name>
<dbReference type="EMBL" id="HQ336222">
    <property type="protein sequence ID" value="ADO18865.1"/>
    <property type="molecule type" value="Genomic_DNA"/>
</dbReference>
<organism evidence="1 5">
    <name type="scientific">Acanthamoeba polyphaga mimivirus</name>
    <name type="common">APMV</name>
    <dbReference type="NCBI Taxonomy" id="212035"/>
    <lineage>
        <taxon>Viruses</taxon>
        <taxon>Varidnaviria</taxon>
        <taxon>Bamfordvirae</taxon>
        <taxon>Nucleocytoviricota</taxon>
        <taxon>Megaviricetes</taxon>
        <taxon>Imitervirales</taxon>
        <taxon>Mimiviridae</taxon>
        <taxon>Megamimivirinae</taxon>
        <taxon>Mimivirus</taxon>
        <taxon>Mimivirus bradfordmassiliense</taxon>
    </lineage>
</organism>
<evidence type="ECO:0000313" key="3">
    <source>
        <dbReference type="EMBL" id="AKI79602.1"/>
    </source>
</evidence>
<dbReference type="Proteomes" id="UP000274448">
    <property type="component" value="Segment"/>
</dbReference>
<proteinExistence type="predicted"/>
<dbReference type="Proteomes" id="UP000241474">
    <property type="component" value="Segment"/>
</dbReference>
<evidence type="ECO:0000313" key="2">
    <source>
        <dbReference type="EMBL" id="AEJ35062.1"/>
    </source>
</evidence>
<evidence type="ECO:0000313" key="1">
    <source>
        <dbReference type="EMBL" id="ADO18865.1"/>
    </source>
</evidence>
<evidence type="ECO:0000313" key="8">
    <source>
        <dbReference type="Proteomes" id="UP000274448"/>
    </source>
</evidence>